<gene>
    <name evidence="1" type="ORF">PDJAM_G00058630</name>
</gene>
<dbReference type="EMBL" id="CM040988">
    <property type="protein sequence ID" value="MCJ8740403.1"/>
    <property type="molecule type" value="Genomic_DNA"/>
</dbReference>
<dbReference type="Proteomes" id="UP000830395">
    <property type="component" value="Chromosome 14"/>
</dbReference>
<accession>A0ACC5YY01</accession>
<proteinExistence type="predicted"/>
<evidence type="ECO:0000313" key="2">
    <source>
        <dbReference type="Proteomes" id="UP000830395"/>
    </source>
</evidence>
<comment type="caution">
    <text evidence="1">The sequence shown here is derived from an EMBL/GenBank/DDBJ whole genome shotgun (WGS) entry which is preliminary data.</text>
</comment>
<sequence length="390" mass="44918">MHKLAEACAELQEKICSEHDKLIGIYCCTDQSFICCLCTTDEHKGQDMISDKAEIVEKQNELKEEQMKSQQRIQEKQKKVQELKQTVTTIKKRSQAAVDDSERIFTELISSMEKKRSEMKELIRSQEKAELSRVERLLEQLEQEIADLERLSHTHDHIHFLQSFPSLCVPPGCEDSPSFTVNHLMRKSLSDLKTQAEQIYFCYLTLDPNTAHRRLILSELNRSVTCGGAAQRYSDHPERFNFWEQVLCKESVCGRCYWEVEWSSKKWVYISVSYKEISRKEKGNECGFGRNSQSWSLECSSSSVSFWHNDIKTVVRGSASSRIGVYVDHSAGTLSFYSVSDTMRLLHSINTTFTQPLYAGFYIWSYDSTVRLCDPKLNVGKTEVSDLISS</sequence>
<evidence type="ECO:0000313" key="1">
    <source>
        <dbReference type="EMBL" id="MCJ8740403.1"/>
    </source>
</evidence>
<organism evidence="1 2">
    <name type="scientific">Pangasius djambal</name>
    <dbReference type="NCBI Taxonomy" id="1691987"/>
    <lineage>
        <taxon>Eukaryota</taxon>
        <taxon>Metazoa</taxon>
        <taxon>Chordata</taxon>
        <taxon>Craniata</taxon>
        <taxon>Vertebrata</taxon>
        <taxon>Euteleostomi</taxon>
        <taxon>Actinopterygii</taxon>
        <taxon>Neopterygii</taxon>
        <taxon>Teleostei</taxon>
        <taxon>Ostariophysi</taxon>
        <taxon>Siluriformes</taxon>
        <taxon>Pangasiidae</taxon>
        <taxon>Pangasius</taxon>
    </lineage>
</organism>
<keyword evidence="2" id="KW-1185">Reference proteome</keyword>
<reference evidence="1" key="1">
    <citation type="submission" date="2020-02" db="EMBL/GenBank/DDBJ databases">
        <title>Genome sequencing of the panga catfish, Pangasius djambal.</title>
        <authorList>
            <person name="Wen M."/>
            <person name="Zahm M."/>
            <person name="Roques C."/>
            <person name="Cabau C."/>
            <person name="Klopp C."/>
            <person name="Donnadieu C."/>
            <person name="Jouanno E."/>
            <person name="Avarre J.-C."/>
            <person name="Campet M."/>
            <person name="Ha T."/>
            <person name="Dugue R."/>
            <person name="Lampietro C."/>
            <person name="Louis A."/>
            <person name="Herpin A."/>
            <person name="Echchiki A."/>
            <person name="Berthelot C."/>
            <person name="Parey E."/>
            <person name="Roest-Crollius H."/>
            <person name="Braasch I."/>
            <person name="Postlethwait J.H."/>
            <person name="Bobe J."/>
            <person name="Montfort J."/>
            <person name="Bouchez O."/>
            <person name="Begum T."/>
            <person name="Schartl M."/>
            <person name="Gustiano R."/>
            <person name="Guiguen Y."/>
        </authorList>
    </citation>
    <scope>NUCLEOTIDE SEQUENCE</scope>
    <source>
        <strain evidence="1">Pdj_M5554</strain>
    </source>
</reference>
<name>A0ACC5YY01_9TELE</name>
<protein>
    <submittedName>
        <fullName evidence="1">Uncharacterized protein</fullName>
    </submittedName>
</protein>